<dbReference type="GO" id="GO:0004843">
    <property type="term" value="F:cysteine-type deubiquitinase activity"/>
    <property type="evidence" value="ECO:0007669"/>
    <property type="project" value="UniProtKB-EC"/>
</dbReference>
<dbReference type="Proteomes" id="UP000078348">
    <property type="component" value="Unassembled WGS sequence"/>
</dbReference>
<dbReference type="GO" id="GO:0043161">
    <property type="term" value="P:proteasome-mediated ubiquitin-dependent protein catabolic process"/>
    <property type="evidence" value="ECO:0007669"/>
    <property type="project" value="InterPro"/>
</dbReference>
<dbReference type="PANTHER" id="PTHR43982">
    <property type="entry name" value="UBIQUITIN CARBOXYL-TERMINAL HYDROLASE"/>
    <property type="match status" value="1"/>
</dbReference>
<evidence type="ECO:0000313" key="8">
    <source>
        <dbReference type="EMBL" id="OAO17779.1"/>
    </source>
</evidence>
<organism evidence="8 9">
    <name type="scientific">Blastocystis sp. subtype 1 (strain ATCC 50177 / NandII)</name>
    <dbReference type="NCBI Taxonomy" id="478820"/>
    <lineage>
        <taxon>Eukaryota</taxon>
        <taxon>Sar</taxon>
        <taxon>Stramenopiles</taxon>
        <taxon>Bigyra</taxon>
        <taxon>Opalozoa</taxon>
        <taxon>Opalinata</taxon>
        <taxon>Blastocystidae</taxon>
        <taxon>Blastocystis</taxon>
    </lineage>
</organism>
<dbReference type="STRING" id="478820.A0A196SPP2"/>
<keyword evidence="5 8" id="KW-0378">Hydrolase</keyword>
<dbReference type="InterPro" id="IPR001394">
    <property type="entry name" value="Peptidase_C19_UCH"/>
</dbReference>
<dbReference type="PROSITE" id="PS50235">
    <property type="entry name" value="USP_3"/>
    <property type="match status" value="1"/>
</dbReference>
<dbReference type="AlphaFoldDB" id="A0A196SPP2"/>
<dbReference type="PANTHER" id="PTHR43982:SF1">
    <property type="entry name" value="UBIQUITIN CARBOXYL-TERMINAL HYDROLASE 14"/>
    <property type="match status" value="1"/>
</dbReference>
<dbReference type="Pfam" id="PF00443">
    <property type="entry name" value="UCH"/>
    <property type="match status" value="1"/>
</dbReference>
<dbReference type="GO" id="GO:0061136">
    <property type="term" value="P:regulation of proteasomal protein catabolic process"/>
    <property type="evidence" value="ECO:0007669"/>
    <property type="project" value="TreeGrafter"/>
</dbReference>
<keyword evidence="3" id="KW-0645">Protease</keyword>
<protein>
    <recommendedName>
        <fullName evidence="2">ubiquitinyl hydrolase 1</fullName>
        <ecNumber evidence="2">3.4.19.12</ecNumber>
    </recommendedName>
</protein>
<dbReference type="EMBL" id="LXWW01000017">
    <property type="protein sequence ID" value="OAO17779.1"/>
    <property type="molecule type" value="Genomic_DNA"/>
</dbReference>
<dbReference type="Gene3D" id="3.90.70.10">
    <property type="entry name" value="Cysteine proteinases"/>
    <property type="match status" value="1"/>
</dbReference>
<dbReference type="OrthoDB" id="333239at2759"/>
<sequence>MEVEKTCVLKWGRNLYDIDIAFENGLQFKERVEKLTRGVLIIDSQCVLKWGRNLYDIDIAFENGLQFKERVKKLTHIPPKRQNIICNSLWKGFLTDSYMFEPAKAPDYCTFVLLASAVEVTANVSGKDFAETLSEVSAIEQGLLPPAGLENLMNTCYANSVIQVIHKIPEVVDAVEGSNLVNSESGTPGALVNKLKDTFVQMDSSRTAIRPFGFINELRRSDVFGHRERGIYQQQDAEEFYSFLLNAMAATLPTSHRGRASDLVKDLFQIKFQCTYMCAESGESYTTEEEATKLYCNIRGGASEENKVNFMYQGIKLGLEGEVEKHSEVLGRSAQWTKTMRVSSVPKYLCVEFMRFYWKQLPGEAEGIACKIMRAVEFPFKFDLRDECTAEEQQAMSMVRNVLEGEEYRECVKECGDSPELKDGILQSLLDDDVRIQASSEMPAGFAGFYELMGIVSHMGDSVKGGHYVGWIKHKGKWYKCDDAKVTAVTKQTIKQLKGGSEAHSAYMCFYRYIDSNA</sequence>
<dbReference type="EC" id="3.4.19.12" evidence="2"/>
<name>A0A196SPP2_BLAHN</name>
<gene>
    <name evidence="8" type="ORF">AV274_0455</name>
</gene>
<dbReference type="GO" id="GO:0070628">
    <property type="term" value="F:proteasome binding"/>
    <property type="evidence" value="ECO:0007669"/>
    <property type="project" value="TreeGrafter"/>
</dbReference>
<proteinExistence type="predicted"/>
<comment type="caution">
    <text evidence="8">The sequence shown here is derived from an EMBL/GenBank/DDBJ whole genome shotgun (WGS) entry which is preliminary data.</text>
</comment>
<dbReference type="GO" id="GO:0016579">
    <property type="term" value="P:protein deubiquitination"/>
    <property type="evidence" value="ECO:0007669"/>
    <property type="project" value="InterPro"/>
</dbReference>
<dbReference type="PROSITE" id="PS00973">
    <property type="entry name" value="USP_2"/>
    <property type="match status" value="1"/>
</dbReference>
<keyword evidence="4" id="KW-0833">Ubl conjugation pathway</keyword>
<evidence type="ECO:0000256" key="4">
    <source>
        <dbReference type="ARBA" id="ARBA00022786"/>
    </source>
</evidence>
<dbReference type="InterPro" id="IPR028889">
    <property type="entry name" value="USP"/>
</dbReference>
<evidence type="ECO:0000256" key="2">
    <source>
        <dbReference type="ARBA" id="ARBA00012759"/>
    </source>
</evidence>
<evidence type="ECO:0000256" key="5">
    <source>
        <dbReference type="ARBA" id="ARBA00022801"/>
    </source>
</evidence>
<evidence type="ECO:0000256" key="1">
    <source>
        <dbReference type="ARBA" id="ARBA00000707"/>
    </source>
</evidence>
<dbReference type="InterPro" id="IPR018200">
    <property type="entry name" value="USP_CS"/>
</dbReference>
<keyword evidence="9" id="KW-1185">Reference proteome</keyword>
<feature type="domain" description="USP" evidence="7">
    <location>
        <begin position="147"/>
        <end position="514"/>
    </location>
</feature>
<accession>A0A196SPP2</accession>
<dbReference type="InterPro" id="IPR044635">
    <property type="entry name" value="UBP14-like"/>
</dbReference>
<reference evidence="8 9" key="1">
    <citation type="submission" date="2016-05" db="EMBL/GenBank/DDBJ databases">
        <title>Nuclear genome of Blastocystis sp. subtype 1 NandII.</title>
        <authorList>
            <person name="Gentekaki E."/>
            <person name="Curtis B."/>
            <person name="Stairs C."/>
            <person name="Eme L."/>
            <person name="Herman E."/>
            <person name="Klimes V."/>
            <person name="Arias M.C."/>
            <person name="Elias M."/>
            <person name="Hilliou F."/>
            <person name="Klute M."/>
            <person name="Malik S.-B."/>
            <person name="Pightling A."/>
            <person name="Rachubinski R."/>
            <person name="Salas D."/>
            <person name="Schlacht A."/>
            <person name="Suga H."/>
            <person name="Archibald J."/>
            <person name="Ball S.G."/>
            <person name="Clark G."/>
            <person name="Dacks J."/>
            <person name="Van Der Giezen M."/>
            <person name="Tsaousis A."/>
            <person name="Roger A."/>
        </authorList>
    </citation>
    <scope>NUCLEOTIDE SEQUENCE [LARGE SCALE GENOMIC DNA]</scope>
    <source>
        <strain evidence="9">ATCC 50177 / NandII</strain>
    </source>
</reference>
<evidence type="ECO:0000259" key="7">
    <source>
        <dbReference type="PROSITE" id="PS50235"/>
    </source>
</evidence>
<keyword evidence="6" id="KW-0788">Thiol protease</keyword>
<evidence type="ECO:0000313" key="9">
    <source>
        <dbReference type="Proteomes" id="UP000078348"/>
    </source>
</evidence>
<evidence type="ECO:0000256" key="3">
    <source>
        <dbReference type="ARBA" id="ARBA00022670"/>
    </source>
</evidence>
<dbReference type="InterPro" id="IPR038765">
    <property type="entry name" value="Papain-like_cys_pep_sf"/>
</dbReference>
<dbReference type="SUPFAM" id="SSF54001">
    <property type="entry name" value="Cysteine proteinases"/>
    <property type="match status" value="1"/>
</dbReference>
<evidence type="ECO:0000256" key="6">
    <source>
        <dbReference type="ARBA" id="ARBA00022807"/>
    </source>
</evidence>
<comment type="catalytic activity">
    <reaction evidence="1">
        <text>Thiol-dependent hydrolysis of ester, thioester, amide, peptide and isopeptide bonds formed by the C-terminal Gly of ubiquitin (a 76-residue protein attached to proteins as an intracellular targeting signal).</text>
        <dbReference type="EC" id="3.4.19.12"/>
    </reaction>
</comment>